<name>A0A6M3KYA5_9ZZZZ</name>
<protein>
    <submittedName>
        <fullName evidence="2">Uncharacterized protein</fullName>
    </submittedName>
</protein>
<sequence>MCFGMRCPYESRDGECMRGAGDPIDVSACEQDPEEERVEERAPKGSLP</sequence>
<evidence type="ECO:0000313" key="2">
    <source>
        <dbReference type="EMBL" id="QJA86195.1"/>
    </source>
</evidence>
<evidence type="ECO:0000256" key="1">
    <source>
        <dbReference type="SAM" id="MobiDB-lite"/>
    </source>
</evidence>
<organism evidence="2">
    <name type="scientific">viral metagenome</name>
    <dbReference type="NCBI Taxonomy" id="1070528"/>
    <lineage>
        <taxon>unclassified sequences</taxon>
        <taxon>metagenomes</taxon>
        <taxon>organismal metagenomes</taxon>
    </lineage>
</organism>
<proteinExistence type="predicted"/>
<dbReference type="EMBL" id="MT142621">
    <property type="protein sequence ID" value="QJA86195.1"/>
    <property type="molecule type" value="Genomic_DNA"/>
</dbReference>
<feature type="compositionally biased region" description="Basic and acidic residues" evidence="1">
    <location>
        <begin position="38"/>
        <end position="48"/>
    </location>
</feature>
<dbReference type="AlphaFoldDB" id="A0A6M3KYA5"/>
<reference evidence="2" key="1">
    <citation type="submission" date="2020-03" db="EMBL/GenBank/DDBJ databases">
        <title>The deep terrestrial virosphere.</title>
        <authorList>
            <person name="Holmfeldt K."/>
            <person name="Nilsson E."/>
            <person name="Simone D."/>
            <person name="Lopez-Fernandez M."/>
            <person name="Wu X."/>
            <person name="de Brujin I."/>
            <person name="Lundin D."/>
            <person name="Andersson A."/>
            <person name="Bertilsson S."/>
            <person name="Dopson M."/>
        </authorList>
    </citation>
    <scope>NUCLEOTIDE SEQUENCE</scope>
    <source>
        <strain evidence="2">MM415B02117</strain>
    </source>
</reference>
<accession>A0A6M3KYA5</accession>
<feature type="region of interest" description="Disordered" evidence="1">
    <location>
        <begin position="26"/>
        <end position="48"/>
    </location>
</feature>
<gene>
    <name evidence="2" type="ORF">MM415B02117_0009</name>
</gene>